<dbReference type="GO" id="GO:0005739">
    <property type="term" value="C:mitochondrion"/>
    <property type="evidence" value="ECO:0007669"/>
    <property type="project" value="TreeGrafter"/>
</dbReference>
<dbReference type="SUPFAM" id="SSF81271">
    <property type="entry name" value="TGS-like"/>
    <property type="match status" value="1"/>
</dbReference>
<dbReference type="InterPro" id="IPR004095">
    <property type="entry name" value="TGS"/>
</dbReference>
<dbReference type="Gene3D" id="3.30.980.10">
    <property type="entry name" value="Threonyl-trna Synthetase, Chain A, domain 2"/>
    <property type="match status" value="1"/>
</dbReference>
<dbReference type="CDD" id="cd01667">
    <property type="entry name" value="TGS_ThrRS"/>
    <property type="match status" value="1"/>
</dbReference>
<dbReference type="InterPro" id="IPR012676">
    <property type="entry name" value="TGS-like"/>
</dbReference>
<dbReference type="AlphaFoldDB" id="A0A915IGE3"/>
<dbReference type="InterPro" id="IPR050062">
    <property type="entry name" value="Pro-tRNA_synthetase"/>
</dbReference>
<organism evidence="2 3">
    <name type="scientific">Romanomermis culicivorax</name>
    <name type="common">Nematode worm</name>
    <dbReference type="NCBI Taxonomy" id="13658"/>
    <lineage>
        <taxon>Eukaryota</taxon>
        <taxon>Metazoa</taxon>
        <taxon>Ecdysozoa</taxon>
        <taxon>Nematoda</taxon>
        <taxon>Enoplea</taxon>
        <taxon>Dorylaimia</taxon>
        <taxon>Mermithida</taxon>
        <taxon>Mermithoidea</taxon>
        <taxon>Mermithidae</taxon>
        <taxon>Romanomermis</taxon>
    </lineage>
</organism>
<dbReference type="InterPro" id="IPR018163">
    <property type="entry name" value="Thr/Ala-tRNA-synth_IIc_edit"/>
</dbReference>
<dbReference type="GO" id="GO:0003723">
    <property type="term" value="F:RNA binding"/>
    <property type="evidence" value="ECO:0007669"/>
    <property type="project" value="TreeGrafter"/>
</dbReference>
<name>A0A915IGE3_ROMCU</name>
<dbReference type="OMA" id="YNCAQHL"/>
<dbReference type="PANTHER" id="PTHR42753:SF9">
    <property type="entry name" value="LARGE RIBOSOMAL SUBUNIT PROTEIN ML39"/>
    <property type="match status" value="1"/>
</dbReference>
<dbReference type="SUPFAM" id="SSF55186">
    <property type="entry name" value="ThrRS/AlaRS common domain"/>
    <property type="match status" value="1"/>
</dbReference>
<dbReference type="Gene3D" id="3.10.20.30">
    <property type="match status" value="1"/>
</dbReference>
<dbReference type="PROSITE" id="PS51880">
    <property type="entry name" value="TGS"/>
    <property type="match status" value="1"/>
</dbReference>
<dbReference type="WBParaSite" id="nRc.2.0.1.t13266-RA">
    <property type="protein sequence ID" value="nRc.2.0.1.t13266-RA"/>
    <property type="gene ID" value="nRc.2.0.1.g13266"/>
</dbReference>
<reference evidence="3" key="1">
    <citation type="submission" date="2022-11" db="UniProtKB">
        <authorList>
            <consortium name="WormBaseParasite"/>
        </authorList>
    </citation>
    <scope>IDENTIFICATION</scope>
</reference>
<keyword evidence="2" id="KW-1185">Reference proteome</keyword>
<sequence length="384" mass="43271">MSSLKTRALKCVVERNTLSIIRRFLVTCNIGNAAAVDNTSFPLTADIFQKTRLGRSDIFSAEKERQRKLITKINKIEVNVVGPTPKLSSKLMMNKSISTPVDCALHVNESLTKYPALALVNNKPWDMNRPLEEDCQLKYLFYTDADPKLANQAYWRSCSFILGYILEIAFKENFRVLLHSWPSSNFHSGSFVYDSNINVGDWSPSNAELKSMSRVPTSDLRTKNLRFEPLSVDASVAEKIFESNQFKLEQIKLIARNNNKVPLYRLGDHVDISKGPMIAHTGQLGIYSLTAMHKYESDFGPLVRFQGVSVPFTQFVNSWTWEVTCRAAKNMQYVGYFVGSVEDCSFFCSSGKEEDCSFFCSSGKDFRAGDQTPCALAYVTHASP</sequence>
<accession>A0A915IGE3</accession>
<dbReference type="GO" id="GO:0000166">
    <property type="term" value="F:nucleotide binding"/>
    <property type="evidence" value="ECO:0007669"/>
    <property type="project" value="InterPro"/>
</dbReference>
<evidence type="ECO:0000259" key="1">
    <source>
        <dbReference type="PROSITE" id="PS51880"/>
    </source>
</evidence>
<proteinExistence type="predicted"/>
<dbReference type="Proteomes" id="UP000887565">
    <property type="component" value="Unplaced"/>
</dbReference>
<feature type="domain" description="TGS" evidence="1">
    <location>
        <begin position="74"/>
        <end position="141"/>
    </location>
</feature>
<dbReference type="InterPro" id="IPR012675">
    <property type="entry name" value="Beta-grasp_dom_sf"/>
</dbReference>
<evidence type="ECO:0000313" key="3">
    <source>
        <dbReference type="WBParaSite" id="nRc.2.0.1.t13266-RA"/>
    </source>
</evidence>
<protein>
    <submittedName>
        <fullName evidence="3">TGS domain-containing protein</fullName>
    </submittedName>
</protein>
<dbReference type="Pfam" id="PF02824">
    <property type="entry name" value="TGS"/>
    <property type="match status" value="1"/>
</dbReference>
<dbReference type="PANTHER" id="PTHR42753">
    <property type="entry name" value="MITOCHONDRIAL RIBOSOME PROTEIN L39/PROLYL-TRNA LIGASE FAMILY MEMBER"/>
    <property type="match status" value="1"/>
</dbReference>
<evidence type="ECO:0000313" key="2">
    <source>
        <dbReference type="Proteomes" id="UP000887565"/>
    </source>
</evidence>